<gene>
    <name evidence="1" type="ORF">EHYA_01744</name>
</gene>
<proteinExistence type="predicted"/>
<dbReference type="Proteomes" id="UP000286931">
    <property type="component" value="Unassembled WGS sequence"/>
</dbReference>
<dbReference type="EMBL" id="BIFH01000015">
    <property type="protein sequence ID" value="GCD94088.1"/>
    <property type="molecule type" value="Genomic_DNA"/>
</dbReference>
<dbReference type="RefSeq" id="WP_126636312.1">
    <property type="nucleotide sequence ID" value="NZ_BIFH01000015.1"/>
</dbReference>
<name>A0A401YHP6_9ACTN</name>
<protein>
    <submittedName>
        <fullName evidence="1">Uncharacterized protein</fullName>
    </submittedName>
</protein>
<dbReference type="OrthoDB" id="4351978at2"/>
<keyword evidence="2" id="KW-1185">Reference proteome</keyword>
<evidence type="ECO:0000313" key="2">
    <source>
        <dbReference type="Proteomes" id="UP000286931"/>
    </source>
</evidence>
<dbReference type="AlphaFoldDB" id="A0A401YHP6"/>
<comment type="caution">
    <text evidence="1">The sequence shown here is derived from an EMBL/GenBank/DDBJ whole genome shotgun (WGS) entry which is preliminary data.</text>
</comment>
<accession>A0A401YHP6</accession>
<evidence type="ECO:0000313" key="1">
    <source>
        <dbReference type="EMBL" id="GCD94088.1"/>
    </source>
</evidence>
<reference evidence="1 2" key="1">
    <citation type="submission" date="2018-12" db="EMBL/GenBank/DDBJ databases">
        <title>Draft genome sequence of Embleya hyalina NBRC 13850T.</title>
        <authorList>
            <person name="Komaki H."/>
            <person name="Hosoyama A."/>
            <person name="Kimura A."/>
            <person name="Ichikawa N."/>
            <person name="Tamura T."/>
        </authorList>
    </citation>
    <scope>NUCLEOTIDE SEQUENCE [LARGE SCALE GENOMIC DNA]</scope>
    <source>
        <strain evidence="1 2">NBRC 13850</strain>
    </source>
</reference>
<sequence>MTDVEAAPVTVSLAAWSIHLEPADHPRPWRLDVFAALSAGPTAPAAAAVPAYERAAFHLSDADVGILAGTLLRPPRPEDRPPCRARLHREGTGLRLRLYISAIDGDQPEPRGIINLQEHHRKILLDDIARHRLDLIPTGTVPEPRLCLDPAPVTGYSIDQVAALHDRIGGWLDSEGIRAALADREIARHVATRAADR</sequence>
<organism evidence="1 2">
    <name type="scientific">Embleya hyalina</name>
    <dbReference type="NCBI Taxonomy" id="516124"/>
    <lineage>
        <taxon>Bacteria</taxon>
        <taxon>Bacillati</taxon>
        <taxon>Actinomycetota</taxon>
        <taxon>Actinomycetes</taxon>
        <taxon>Kitasatosporales</taxon>
        <taxon>Streptomycetaceae</taxon>
        <taxon>Embleya</taxon>
    </lineage>
</organism>